<keyword evidence="2" id="KW-0472">Membrane</keyword>
<keyword evidence="2" id="KW-0812">Transmembrane</keyword>
<feature type="compositionally biased region" description="Pro residues" evidence="1">
    <location>
        <begin position="28"/>
        <end position="73"/>
    </location>
</feature>
<evidence type="ECO:0000256" key="1">
    <source>
        <dbReference type="SAM" id="MobiDB-lite"/>
    </source>
</evidence>
<organism evidence="3 4">
    <name type="scientific">Pseudonocardia spirodelae</name>
    <dbReference type="NCBI Taxonomy" id="3133431"/>
    <lineage>
        <taxon>Bacteria</taxon>
        <taxon>Bacillati</taxon>
        <taxon>Actinomycetota</taxon>
        <taxon>Actinomycetes</taxon>
        <taxon>Pseudonocardiales</taxon>
        <taxon>Pseudonocardiaceae</taxon>
        <taxon>Pseudonocardia</taxon>
    </lineage>
</organism>
<evidence type="ECO:0000256" key="2">
    <source>
        <dbReference type="SAM" id="Phobius"/>
    </source>
</evidence>
<comment type="caution">
    <text evidence="3">The sequence shown here is derived from an EMBL/GenBank/DDBJ whole genome shotgun (WGS) entry which is preliminary data.</text>
</comment>
<accession>A0ABU8T8J1</accession>
<dbReference type="RefSeq" id="WP_340289868.1">
    <property type="nucleotide sequence ID" value="NZ_JBBJUP010000008.1"/>
</dbReference>
<feature type="compositionally biased region" description="Basic and acidic residues" evidence="1">
    <location>
        <begin position="8"/>
        <end position="17"/>
    </location>
</feature>
<reference evidence="3 4" key="1">
    <citation type="submission" date="2024-03" db="EMBL/GenBank/DDBJ databases">
        <title>Draft genome sequence of Pseudonocardia sp. DW16-2.</title>
        <authorList>
            <person name="Duangmal K."/>
        </authorList>
    </citation>
    <scope>NUCLEOTIDE SEQUENCE [LARGE SCALE GENOMIC DNA]</scope>
    <source>
        <strain evidence="3 4">DW16-2</strain>
    </source>
</reference>
<sequence length="113" mass="11421">MTGPQPAGRDDAARRIGEALQAQARGRPMPPRPAGGPPPAPPRMPGRIPPPAPRPAPPQQRRPVPQPPAPEPARPLTGQIVWAALVALLVGALLGGGLALVSVLLPGALPALG</sequence>
<proteinExistence type="predicted"/>
<gene>
    <name evidence="3" type="ORF">WJX68_12350</name>
</gene>
<name>A0ABU8T8J1_9PSEU</name>
<feature type="region of interest" description="Disordered" evidence="1">
    <location>
        <begin position="1"/>
        <end position="74"/>
    </location>
</feature>
<keyword evidence="2" id="KW-1133">Transmembrane helix</keyword>
<feature type="transmembrane region" description="Helical" evidence="2">
    <location>
        <begin position="80"/>
        <end position="105"/>
    </location>
</feature>
<evidence type="ECO:0000313" key="4">
    <source>
        <dbReference type="Proteomes" id="UP001364211"/>
    </source>
</evidence>
<protein>
    <submittedName>
        <fullName evidence="3">Uncharacterized protein</fullName>
    </submittedName>
</protein>
<evidence type="ECO:0000313" key="3">
    <source>
        <dbReference type="EMBL" id="MEJ8279725.1"/>
    </source>
</evidence>
<keyword evidence="4" id="KW-1185">Reference proteome</keyword>
<dbReference type="Proteomes" id="UP001364211">
    <property type="component" value="Unassembled WGS sequence"/>
</dbReference>
<dbReference type="EMBL" id="JBBJUP010000008">
    <property type="protein sequence ID" value="MEJ8279725.1"/>
    <property type="molecule type" value="Genomic_DNA"/>
</dbReference>